<evidence type="ECO:0000256" key="1">
    <source>
        <dbReference type="ARBA" id="ARBA00008903"/>
    </source>
</evidence>
<evidence type="ECO:0000256" key="9">
    <source>
        <dbReference type="ARBA" id="ARBA00093227"/>
    </source>
</evidence>
<evidence type="ECO:0000256" key="12">
    <source>
        <dbReference type="ARBA" id="ARBA00093263"/>
    </source>
</evidence>
<comment type="catalytic activity">
    <reaction evidence="9">
        <text>(S)-cystathionine ketimine + NADPH + 2 H(+) = (3R,5S)-2,3,5,6,7-pentahydro-1,4-thiazepine-3,5-dicarboxylate + NADP(+)</text>
        <dbReference type="Rhea" id="RHEA:68036"/>
        <dbReference type="ChEBI" id="CHEBI:15378"/>
        <dbReference type="ChEBI" id="CHEBI:57783"/>
        <dbReference type="ChEBI" id="CHEBI:58349"/>
        <dbReference type="ChEBI" id="CHEBI:176808"/>
        <dbReference type="ChEBI" id="CHEBI:176810"/>
    </reaction>
    <physiologicalReaction direction="left-to-right" evidence="9">
        <dbReference type="Rhea" id="RHEA:68037"/>
    </physiologicalReaction>
</comment>
<dbReference type="PANTHER" id="PTHR13812:SF19">
    <property type="entry name" value="KETIMINE REDUCTASE MU-CRYSTALLIN"/>
    <property type="match status" value="1"/>
</dbReference>
<evidence type="ECO:0000256" key="2">
    <source>
        <dbReference type="ARBA" id="ARBA00012883"/>
    </source>
</evidence>
<dbReference type="GO" id="GO:0005737">
    <property type="term" value="C:cytoplasm"/>
    <property type="evidence" value="ECO:0007669"/>
    <property type="project" value="TreeGrafter"/>
</dbReference>
<evidence type="ECO:0000256" key="13">
    <source>
        <dbReference type="ARBA" id="ARBA00093264"/>
    </source>
</evidence>
<evidence type="ECO:0000256" key="8">
    <source>
        <dbReference type="ARBA" id="ARBA00093226"/>
    </source>
</evidence>
<comment type="catalytic activity">
    <reaction evidence="12">
        <text>(3R)-1,4-thiomorpholine-3-carboxylate + NADP(+) = 3,4-dehydrothiomorpholine-3-carboxylate + NADPH + 2 H(+)</text>
        <dbReference type="Rhea" id="RHEA:12500"/>
        <dbReference type="ChEBI" id="CHEBI:15378"/>
        <dbReference type="ChEBI" id="CHEBI:57783"/>
        <dbReference type="ChEBI" id="CHEBI:58349"/>
        <dbReference type="ChEBI" id="CHEBI:58517"/>
        <dbReference type="ChEBI" id="CHEBI:176873"/>
        <dbReference type="EC" id="1.5.1.25"/>
    </reaction>
    <physiologicalReaction direction="right-to-left" evidence="12">
        <dbReference type="Rhea" id="RHEA:12502"/>
    </physiologicalReaction>
</comment>
<evidence type="ECO:0000256" key="4">
    <source>
        <dbReference type="ARBA" id="ARBA00033420"/>
    </source>
</evidence>
<comment type="catalytic activity">
    <reaction evidence="5">
        <text>L-pipecolate + NAD(+) = Delta(1)-piperideine-2-carboxylate + NADH + H(+)</text>
        <dbReference type="Rhea" id="RHEA:30807"/>
        <dbReference type="ChEBI" id="CHEBI:15378"/>
        <dbReference type="ChEBI" id="CHEBI:57540"/>
        <dbReference type="ChEBI" id="CHEBI:57945"/>
        <dbReference type="ChEBI" id="CHEBI:61185"/>
        <dbReference type="ChEBI" id="CHEBI:77631"/>
        <dbReference type="EC" id="1.5.1.1"/>
    </reaction>
    <physiologicalReaction direction="right-to-left" evidence="5">
        <dbReference type="Rhea" id="RHEA:30809"/>
    </physiologicalReaction>
</comment>
<comment type="catalytic activity">
    <reaction evidence="13">
        <text>L-proline + NAD(+) = 1-pyrroline-2-carboxylate + NADH + H(+)</text>
        <dbReference type="Rhea" id="RHEA:20321"/>
        <dbReference type="ChEBI" id="CHEBI:15378"/>
        <dbReference type="ChEBI" id="CHEBI:39785"/>
        <dbReference type="ChEBI" id="CHEBI:57540"/>
        <dbReference type="ChEBI" id="CHEBI:57945"/>
        <dbReference type="ChEBI" id="CHEBI:60039"/>
        <dbReference type="EC" id="1.5.1.1"/>
    </reaction>
    <physiologicalReaction direction="right-to-left" evidence="13">
        <dbReference type="Rhea" id="RHEA:20323"/>
    </physiologicalReaction>
</comment>
<evidence type="ECO:0000313" key="18">
    <source>
        <dbReference type="EMBL" id="JAH10323.1"/>
    </source>
</evidence>
<dbReference type="EMBL" id="GBXM01098254">
    <property type="protein sequence ID" value="JAH10323.1"/>
    <property type="molecule type" value="Transcribed_RNA"/>
</dbReference>
<comment type="catalytic activity">
    <reaction evidence="8">
        <text>(3R)-1,4-thiomorpholine-3-carboxylate + NAD(+) = 3,4-dehydrothiomorpholine-3-carboxylate + NADH + 2 H(+)</text>
        <dbReference type="Rhea" id="RHEA:12504"/>
        <dbReference type="ChEBI" id="CHEBI:15378"/>
        <dbReference type="ChEBI" id="CHEBI:57540"/>
        <dbReference type="ChEBI" id="CHEBI:57945"/>
        <dbReference type="ChEBI" id="CHEBI:58517"/>
        <dbReference type="ChEBI" id="CHEBI:176873"/>
        <dbReference type="EC" id="1.5.1.25"/>
    </reaction>
    <physiologicalReaction direction="right-to-left" evidence="8">
        <dbReference type="Rhea" id="RHEA:12506"/>
    </physiologicalReaction>
</comment>
<dbReference type="SUPFAM" id="SSF51735">
    <property type="entry name" value="NAD(P)-binding Rossmann-fold domains"/>
    <property type="match status" value="1"/>
</dbReference>
<comment type="subunit">
    <text evidence="15">Homodimer. Binds the thyroid hormone triiodothyronine (T3); T3 binding inhibits enzymatic activity.</text>
</comment>
<dbReference type="InterPro" id="IPR003462">
    <property type="entry name" value="ODC_Mu_crystall"/>
</dbReference>
<evidence type="ECO:0000256" key="3">
    <source>
        <dbReference type="ARBA" id="ARBA00015173"/>
    </source>
</evidence>
<dbReference type="EC" id="1.5.1.25" evidence="2"/>
<evidence type="ECO:0000256" key="14">
    <source>
        <dbReference type="ARBA" id="ARBA00093273"/>
    </source>
</evidence>
<comment type="catalytic activity">
    <reaction evidence="10">
        <text>(R)-lanthionine ketimine + NADPH + 2 H(+) = (3R,5R)-1,4-thiomorpholine-3,5-dicarboxylate + NADP(+)</text>
        <dbReference type="Rhea" id="RHEA:68040"/>
        <dbReference type="ChEBI" id="CHEBI:15378"/>
        <dbReference type="ChEBI" id="CHEBI:57783"/>
        <dbReference type="ChEBI" id="CHEBI:58349"/>
        <dbReference type="ChEBI" id="CHEBI:176891"/>
        <dbReference type="ChEBI" id="CHEBI:176892"/>
    </reaction>
    <physiologicalReaction direction="left-to-right" evidence="10">
        <dbReference type="Rhea" id="RHEA:68041"/>
    </physiologicalReaction>
</comment>
<sequence>MSTLPVLISREEVMRLLQNNDLIPSLESALGMFSKRNGTEVIQPVRTTVPLQKYNGFLGLMPAYIAHEDVLAIKTVSFYQRDKDSDLLHIRRLCCF</sequence>
<reference evidence="18" key="2">
    <citation type="journal article" date="2015" name="Fish Shellfish Immunol.">
        <title>Early steps in the European eel (Anguilla anguilla)-Vibrio vulnificus interaction in the gills: Role of the RtxA13 toxin.</title>
        <authorList>
            <person name="Callol A."/>
            <person name="Pajuelo D."/>
            <person name="Ebbesson L."/>
            <person name="Teles M."/>
            <person name="MacKenzie S."/>
            <person name="Amaro C."/>
        </authorList>
    </citation>
    <scope>NUCLEOTIDE SEQUENCE</scope>
</reference>
<evidence type="ECO:0000256" key="10">
    <source>
        <dbReference type="ARBA" id="ARBA00093248"/>
    </source>
</evidence>
<dbReference type="AlphaFoldDB" id="A0A0E9Q2K0"/>
<dbReference type="GO" id="GO:0050241">
    <property type="term" value="F:pyrroline-2-carboxylate reductase activity"/>
    <property type="evidence" value="ECO:0007669"/>
    <property type="project" value="UniProtKB-EC"/>
</dbReference>
<dbReference type="InterPro" id="IPR036291">
    <property type="entry name" value="NAD(P)-bd_dom_sf"/>
</dbReference>
<dbReference type="GO" id="GO:0047127">
    <property type="term" value="F:thiomorpholine-carboxylate dehydrogenase activity"/>
    <property type="evidence" value="ECO:0007669"/>
    <property type="project" value="UniProtKB-EC"/>
</dbReference>
<dbReference type="Gene3D" id="3.30.1780.10">
    <property type="entry name" value="ornithine cyclodeaminase, domain 1"/>
    <property type="match status" value="1"/>
</dbReference>
<evidence type="ECO:0000256" key="17">
    <source>
        <dbReference type="ARBA" id="ARBA00093650"/>
    </source>
</evidence>
<comment type="catalytic activity">
    <reaction evidence="11">
        <text>(S)-cystathionine ketimine + NADH + 2 H(+) = (3R,5S)-2,3,5,6,7-pentahydro-1,4-thiazepine-3,5-dicarboxylate + NAD(+)</text>
        <dbReference type="Rhea" id="RHEA:68032"/>
        <dbReference type="ChEBI" id="CHEBI:15378"/>
        <dbReference type="ChEBI" id="CHEBI:57540"/>
        <dbReference type="ChEBI" id="CHEBI:57945"/>
        <dbReference type="ChEBI" id="CHEBI:176808"/>
        <dbReference type="ChEBI" id="CHEBI:176810"/>
    </reaction>
    <physiologicalReaction direction="left-to-right" evidence="11">
        <dbReference type="Rhea" id="RHEA:68033"/>
    </physiologicalReaction>
</comment>
<evidence type="ECO:0000256" key="7">
    <source>
        <dbReference type="ARBA" id="ARBA00093203"/>
    </source>
</evidence>
<evidence type="ECO:0000256" key="15">
    <source>
        <dbReference type="ARBA" id="ARBA00093567"/>
    </source>
</evidence>
<dbReference type="EC" id="1.5.1.1" evidence="16"/>
<comment type="catalytic activity">
    <reaction evidence="14">
        <text>L-pipecolate + NADP(+) = Delta(1)-piperideine-2-carboxylate + NADPH + H(+)</text>
        <dbReference type="Rhea" id="RHEA:12524"/>
        <dbReference type="ChEBI" id="CHEBI:15378"/>
        <dbReference type="ChEBI" id="CHEBI:57783"/>
        <dbReference type="ChEBI" id="CHEBI:58349"/>
        <dbReference type="ChEBI" id="CHEBI:61185"/>
        <dbReference type="ChEBI" id="CHEBI:77631"/>
        <dbReference type="EC" id="1.5.1.1"/>
    </reaction>
    <physiologicalReaction direction="right-to-left" evidence="14">
        <dbReference type="Rhea" id="RHEA:12526"/>
    </physiologicalReaction>
</comment>
<dbReference type="GO" id="GO:0070324">
    <property type="term" value="F:thyroid hormone binding"/>
    <property type="evidence" value="ECO:0007669"/>
    <property type="project" value="TreeGrafter"/>
</dbReference>
<accession>A0A0E9Q2K0</accession>
<evidence type="ECO:0000256" key="6">
    <source>
        <dbReference type="ARBA" id="ARBA00093197"/>
    </source>
</evidence>
<protein>
    <recommendedName>
        <fullName evidence="3">Ketimine reductase mu-crystallin</fullName>
        <ecNumber evidence="16">1.5.1.1</ecNumber>
        <ecNumber evidence="2">1.5.1.25</ecNumber>
    </recommendedName>
    <alternativeName>
        <fullName evidence="17">1-piperideine-2-carboxylate/1-pyrroline-2-carboxylate reductase</fullName>
    </alternativeName>
    <alternativeName>
        <fullName evidence="4">NADP-regulated thyroid-hormone-binding protein</fullName>
    </alternativeName>
</protein>
<proteinExistence type="inferred from homology"/>
<evidence type="ECO:0000256" key="16">
    <source>
        <dbReference type="ARBA" id="ARBA00093598"/>
    </source>
</evidence>
<name>A0A0E9Q2K0_ANGAN</name>
<dbReference type="PANTHER" id="PTHR13812">
    <property type="entry name" value="KETIMINE REDUCTASE MU-CRYSTALLIN"/>
    <property type="match status" value="1"/>
</dbReference>
<comment type="catalytic activity">
    <reaction evidence="7">
        <text>L-proline + NADP(+) = 1-pyrroline-2-carboxylate + NADPH + H(+)</text>
        <dbReference type="Rhea" id="RHEA:20317"/>
        <dbReference type="ChEBI" id="CHEBI:15378"/>
        <dbReference type="ChEBI" id="CHEBI:39785"/>
        <dbReference type="ChEBI" id="CHEBI:57783"/>
        <dbReference type="ChEBI" id="CHEBI:58349"/>
        <dbReference type="ChEBI" id="CHEBI:60039"/>
        <dbReference type="EC" id="1.5.1.1"/>
    </reaction>
    <physiologicalReaction direction="right-to-left" evidence="7">
        <dbReference type="Rhea" id="RHEA:20319"/>
    </physiologicalReaction>
</comment>
<evidence type="ECO:0000256" key="11">
    <source>
        <dbReference type="ARBA" id="ARBA00093250"/>
    </source>
</evidence>
<comment type="similarity">
    <text evidence="1">Belongs to the ornithine cyclodeaminase/mu-crystallin family.</text>
</comment>
<organism evidence="18">
    <name type="scientific">Anguilla anguilla</name>
    <name type="common">European freshwater eel</name>
    <name type="synonym">Muraena anguilla</name>
    <dbReference type="NCBI Taxonomy" id="7936"/>
    <lineage>
        <taxon>Eukaryota</taxon>
        <taxon>Metazoa</taxon>
        <taxon>Chordata</taxon>
        <taxon>Craniata</taxon>
        <taxon>Vertebrata</taxon>
        <taxon>Euteleostomi</taxon>
        <taxon>Actinopterygii</taxon>
        <taxon>Neopterygii</taxon>
        <taxon>Teleostei</taxon>
        <taxon>Anguilliformes</taxon>
        <taxon>Anguillidae</taxon>
        <taxon>Anguilla</taxon>
    </lineage>
</organism>
<dbReference type="InterPro" id="IPR023401">
    <property type="entry name" value="ODC_N"/>
</dbReference>
<evidence type="ECO:0000256" key="5">
    <source>
        <dbReference type="ARBA" id="ARBA00093190"/>
    </source>
</evidence>
<dbReference type="GO" id="GO:0042403">
    <property type="term" value="P:thyroid hormone metabolic process"/>
    <property type="evidence" value="ECO:0007669"/>
    <property type="project" value="TreeGrafter"/>
</dbReference>
<comment type="catalytic activity">
    <reaction evidence="6">
        <text>Delta(2)-thiazoline-2-carboxylate + NADPH + 2 H(+) = L-thiazolidine-2-carboxylate + NADP(+)</text>
        <dbReference type="Rhea" id="RHEA:68072"/>
        <dbReference type="ChEBI" id="CHEBI:15378"/>
        <dbReference type="ChEBI" id="CHEBI:57783"/>
        <dbReference type="ChEBI" id="CHEBI:58349"/>
        <dbReference type="ChEBI" id="CHEBI:176895"/>
        <dbReference type="ChEBI" id="CHEBI:176896"/>
    </reaction>
    <physiologicalReaction direction="left-to-right" evidence="6">
        <dbReference type="Rhea" id="RHEA:68073"/>
    </physiologicalReaction>
</comment>
<reference evidence="18" key="1">
    <citation type="submission" date="2014-11" db="EMBL/GenBank/DDBJ databases">
        <authorList>
            <person name="Amaro Gonzalez C."/>
        </authorList>
    </citation>
    <scope>NUCLEOTIDE SEQUENCE</scope>
</reference>
<dbReference type="Pfam" id="PF02423">
    <property type="entry name" value="OCD_Mu_crystall"/>
    <property type="match status" value="1"/>
</dbReference>